<dbReference type="EMBL" id="LCRI01000031">
    <property type="protein sequence ID" value="KKW32218.1"/>
    <property type="molecule type" value="Genomic_DNA"/>
</dbReference>
<keyword evidence="2 3" id="KW-0808">Transferase</keyword>
<feature type="binding site" evidence="3">
    <location>
        <position position="21"/>
    </location>
    <ligand>
        <name>phosphate</name>
        <dbReference type="ChEBI" id="CHEBI:43474"/>
    </ligand>
</feature>
<dbReference type="HAMAP" id="MF_01963">
    <property type="entry name" value="MTAP"/>
    <property type="match status" value="1"/>
</dbReference>
<evidence type="ECO:0000256" key="2">
    <source>
        <dbReference type="ARBA" id="ARBA00022679"/>
    </source>
</evidence>
<dbReference type="GO" id="GO:0019509">
    <property type="term" value="P:L-methionine salvage from methylthioadenosine"/>
    <property type="evidence" value="ECO:0007669"/>
    <property type="project" value="UniProtKB-UniPathway"/>
</dbReference>
<reference evidence="5 6" key="1">
    <citation type="journal article" date="2015" name="Nature">
        <title>rRNA introns, odd ribosomes, and small enigmatic genomes across a large radiation of phyla.</title>
        <authorList>
            <person name="Brown C.T."/>
            <person name="Hug L.A."/>
            <person name="Thomas B.C."/>
            <person name="Sharon I."/>
            <person name="Castelle C.J."/>
            <person name="Singh A."/>
            <person name="Wilkins M.J."/>
            <person name="Williams K.H."/>
            <person name="Banfield J.F."/>
        </authorList>
    </citation>
    <scope>NUCLEOTIDE SEQUENCE [LARGE SCALE GENOMIC DNA]</scope>
</reference>
<feature type="site" description="Important for substrate specificity" evidence="3">
    <location>
        <position position="235"/>
    </location>
</feature>
<dbReference type="UniPathway" id="UPA00904">
    <property type="reaction ID" value="UER00873"/>
</dbReference>
<evidence type="ECO:0000313" key="6">
    <source>
        <dbReference type="Proteomes" id="UP000034711"/>
    </source>
</evidence>
<feature type="binding site" evidence="3">
    <location>
        <position position="196"/>
    </location>
    <ligand>
        <name>phosphate</name>
        <dbReference type="ChEBI" id="CHEBI:43474"/>
    </ligand>
</feature>
<proteinExistence type="inferred from homology"/>
<dbReference type="InterPro" id="IPR035994">
    <property type="entry name" value="Nucleoside_phosphorylase_sf"/>
</dbReference>
<keyword evidence="1 3" id="KW-0328">Glycosyltransferase</keyword>
<keyword evidence="3" id="KW-0660">Purine salvage</keyword>
<comment type="catalytic activity">
    <reaction evidence="3">
        <text>S-methyl-5'-thioadenosine + phosphate = 5-(methylsulfanyl)-alpha-D-ribose 1-phosphate + adenine</text>
        <dbReference type="Rhea" id="RHEA:11852"/>
        <dbReference type="ChEBI" id="CHEBI:16708"/>
        <dbReference type="ChEBI" id="CHEBI:17509"/>
        <dbReference type="ChEBI" id="CHEBI:43474"/>
        <dbReference type="ChEBI" id="CHEBI:58533"/>
        <dbReference type="EC" id="2.4.2.28"/>
    </reaction>
</comment>
<dbReference type="Gene3D" id="3.40.50.1580">
    <property type="entry name" value="Nucleoside phosphorylase domain"/>
    <property type="match status" value="1"/>
</dbReference>
<evidence type="ECO:0000256" key="1">
    <source>
        <dbReference type="ARBA" id="ARBA00022676"/>
    </source>
</evidence>
<dbReference type="EC" id="2.4.2.28" evidence="3"/>
<feature type="binding site" evidence="3">
    <location>
        <begin position="63"/>
        <end position="64"/>
    </location>
    <ligand>
        <name>phosphate</name>
        <dbReference type="ChEBI" id="CHEBI:43474"/>
    </ligand>
</feature>
<dbReference type="CDD" id="cd09010">
    <property type="entry name" value="MTAP_SsMTAPII_like_MTIP"/>
    <property type="match status" value="1"/>
</dbReference>
<dbReference type="GO" id="GO:0005829">
    <property type="term" value="C:cytosol"/>
    <property type="evidence" value="ECO:0007669"/>
    <property type="project" value="TreeGrafter"/>
</dbReference>
<dbReference type="SUPFAM" id="SSF53167">
    <property type="entry name" value="Purine and uridine phosphorylases"/>
    <property type="match status" value="1"/>
</dbReference>
<comment type="pathway">
    <text evidence="3">Amino-acid biosynthesis; L-methionine biosynthesis via salvage pathway; S-methyl-5-thio-alpha-D-ribose 1-phosphate from S-methyl-5'-thioadenosine (phosphorylase route): step 1/1.</text>
</comment>
<dbReference type="Proteomes" id="UP000034711">
    <property type="component" value="Unassembled WGS sequence"/>
</dbReference>
<evidence type="ECO:0000313" key="5">
    <source>
        <dbReference type="EMBL" id="KKW32218.1"/>
    </source>
</evidence>
<comment type="function">
    <text evidence="3">Catalyzes the reversible phosphorylation of S-methyl-5'-thioadenosine (MTA) to adenine and 5-methylthioribose-1-phosphate. Involved in the breakdown of MTA, a major by-product of polyamine biosynthesis. Responsible for the first step in the methionine salvage pathway after MTA has been generated from S-adenosylmethionine. Has broad substrate specificity with 6-aminopurine nucleosides as preferred substrates.</text>
</comment>
<feature type="binding site" evidence="3">
    <location>
        <begin position="219"/>
        <end position="221"/>
    </location>
    <ligand>
        <name>substrate</name>
    </ligand>
</feature>
<dbReference type="InterPro" id="IPR000845">
    <property type="entry name" value="Nucleoside_phosphorylase_d"/>
</dbReference>
<dbReference type="GO" id="GO:0006166">
    <property type="term" value="P:purine ribonucleoside salvage"/>
    <property type="evidence" value="ECO:0007669"/>
    <property type="project" value="UniProtKB-UniRule"/>
</dbReference>
<feature type="site" description="Important for substrate specificity" evidence="3">
    <location>
        <position position="177"/>
    </location>
</feature>
<name>A0A0G1XLS2_9BACT</name>
<feature type="binding site" evidence="3">
    <location>
        <position position="195"/>
    </location>
    <ligand>
        <name>substrate</name>
    </ligand>
</feature>
<dbReference type="AlphaFoldDB" id="A0A0G1XLS2"/>
<dbReference type="Pfam" id="PF01048">
    <property type="entry name" value="PNP_UDP_1"/>
    <property type="match status" value="1"/>
</dbReference>
<dbReference type="PANTHER" id="PTHR42679:SF2">
    <property type="entry name" value="S-METHYL-5'-THIOADENOSINE PHOSPHORYLASE"/>
    <property type="match status" value="1"/>
</dbReference>
<dbReference type="PATRIC" id="fig|1618980.3.peg.499"/>
<sequence>MSSSGQNLPGADAPLGIIGGTGLETFPEIKPLRTIRPETPYGNPSDDLTIGILAGREVVFLPRHGARHTLPPSRIPYKANLAAMKELGVTTVVATCIVGSLKREIEPGFFVVPDQFMNFTWGRDADGVEPDGSFLHLPMGDPYCQPLRQQVSEVLRGAGVTVQEEGTVVVIQGPRFSTRAESRFFSRNGWDIVNMTQYPECVFARELGLCYAAMAAVTDWDVGIDSAFSMHPDTMDAVMNVFRGNTEKTRQTVASLAERLAGFACGCARTRYVEYYKREAGEP</sequence>
<protein>
    <recommendedName>
        <fullName evidence="3">S-methyl-5'-thioadenosine phosphorylase</fullName>
        <ecNumber evidence="3">2.4.2.28</ecNumber>
    </recommendedName>
    <alternativeName>
        <fullName evidence="3">5'-methylthioadenosine phosphorylase</fullName>
        <shortName evidence="3">MTA phosphorylase</shortName>
        <shortName evidence="3">MTAP</shortName>
    </alternativeName>
</protein>
<accession>A0A0G1XLS2</accession>
<dbReference type="PANTHER" id="PTHR42679">
    <property type="entry name" value="S-METHYL-5'-THIOADENOSINE PHOSPHORYLASE"/>
    <property type="match status" value="1"/>
</dbReference>
<organism evidence="5 6">
    <name type="scientific">Candidatus Uhrbacteria bacterium GW2011_GWA2_53_10</name>
    <dbReference type="NCBI Taxonomy" id="1618980"/>
    <lineage>
        <taxon>Bacteria</taxon>
        <taxon>Candidatus Uhriibacteriota</taxon>
    </lineage>
</organism>
<evidence type="ECO:0000256" key="3">
    <source>
        <dbReference type="HAMAP-Rule" id="MF_01963"/>
    </source>
</evidence>
<comment type="caution">
    <text evidence="5">The sequence shown here is derived from an EMBL/GenBank/DDBJ whole genome shotgun (WGS) entry which is preliminary data.</text>
</comment>
<gene>
    <name evidence="3" type="primary">mtnP</name>
    <name evidence="5" type="ORF">UY77_C0031G0004</name>
</gene>
<feature type="domain" description="Nucleoside phosphorylase" evidence="4">
    <location>
        <begin position="15"/>
        <end position="249"/>
    </location>
</feature>
<comment type="subunit">
    <text evidence="3">Homohexamer. Dimer of a homotrimer.</text>
</comment>
<comment type="similarity">
    <text evidence="3">Belongs to the PNP/MTAP phosphorylase family. MTAP subfamily.</text>
</comment>
<evidence type="ECO:0000259" key="4">
    <source>
        <dbReference type="Pfam" id="PF01048"/>
    </source>
</evidence>
<dbReference type="GO" id="GO:0017061">
    <property type="term" value="F:S-methyl-5-thioadenosine phosphorylase activity"/>
    <property type="evidence" value="ECO:0007669"/>
    <property type="project" value="UniProtKB-EC"/>
</dbReference>
<comment type="caution">
    <text evidence="3">Lacks conserved residue(s) required for the propagation of feature annotation.</text>
</comment>
<dbReference type="InterPro" id="IPR010044">
    <property type="entry name" value="MTAP"/>
</dbReference>